<evidence type="ECO:0000313" key="1">
    <source>
        <dbReference type="EMBL" id="RXH93667.1"/>
    </source>
</evidence>
<name>A0A498JFT9_MALDO</name>
<dbReference type="EMBL" id="RDQH01000333">
    <property type="protein sequence ID" value="RXH93667.1"/>
    <property type="molecule type" value="Genomic_DNA"/>
</dbReference>
<organism evidence="1 2">
    <name type="scientific">Malus domestica</name>
    <name type="common">Apple</name>
    <name type="synonym">Pyrus malus</name>
    <dbReference type="NCBI Taxonomy" id="3750"/>
    <lineage>
        <taxon>Eukaryota</taxon>
        <taxon>Viridiplantae</taxon>
        <taxon>Streptophyta</taxon>
        <taxon>Embryophyta</taxon>
        <taxon>Tracheophyta</taxon>
        <taxon>Spermatophyta</taxon>
        <taxon>Magnoliopsida</taxon>
        <taxon>eudicotyledons</taxon>
        <taxon>Gunneridae</taxon>
        <taxon>Pentapetalae</taxon>
        <taxon>rosids</taxon>
        <taxon>fabids</taxon>
        <taxon>Rosales</taxon>
        <taxon>Rosaceae</taxon>
        <taxon>Amygdaloideae</taxon>
        <taxon>Maleae</taxon>
        <taxon>Malus</taxon>
    </lineage>
</organism>
<comment type="caution">
    <text evidence="1">The sequence shown here is derived from an EMBL/GenBank/DDBJ whole genome shotgun (WGS) entry which is preliminary data.</text>
</comment>
<proteinExistence type="predicted"/>
<gene>
    <name evidence="1" type="ORF">DVH24_014243</name>
</gene>
<protein>
    <submittedName>
        <fullName evidence="1">Uncharacterized protein</fullName>
    </submittedName>
</protein>
<dbReference type="Proteomes" id="UP000290289">
    <property type="component" value="Chromosome 7"/>
</dbReference>
<sequence>MTLCGIWITFRHPAIENHEPFNRFRGLAWLLPVSSRQRDLGPPAHCHLVVMNILPTHDVIEQEACLDALNAIMLDSSANQMLKLQTSILSCLDFDAFHGIEEVAKLISKLKCGEFLLLLNGFLFN</sequence>
<evidence type="ECO:0000313" key="2">
    <source>
        <dbReference type="Proteomes" id="UP000290289"/>
    </source>
</evidence>
<keyword evidence="2" id="KW-1185">Reference proteome</keyword>
<reference evidence="1 2" key="1">
    <citation type="submission" date="2018-10" db="EMBL/GenBank/DDBJ databases">
        <title>A high-quality apple genome assembly.</title>
        <authorList>
            <person name="Hu J."/>
        </authorList>
    </citation>
    <scope>NUCLEOTIDE SEQUENCE [LARGE SCALE GENOMIC DNA]</scope>
    <source>
        <strain evidence="2">cv. HFTH1</strain>
        <tissue evidence="1">Young leaf</tissue>
    </source>
</reference>
<accession>A0A498JFT9</accession>
<dbReference type="AlphaFoldDB" id="A0A498JFT9"/>